<name>A0ABV4TXL4_9GAMM</name>
<dbReference type="InterPro" id="IPR036249">
    <property type="entry name" value="Thioredoxin-like_sf"/>
</dbReference>
<dbReference type="Gene3D" id="3.40.30.10">
    <property type="entry name" value="Glutaredoxin"/>
    <property type="match status" value="1"/>
</dbReference>
<dbReference type="Proteomes" id="UP001575181">
    <property type="component" value="Unassembled WGS sequence"/>
</dbReference>
<protein>
    <submittedName>
        <fullName evidence="2">SCO family protein</fullName>
    </submittedName>
</protein>
<dbReference type="SUPFAM" id="SSF52833">
    <property type="entry name" value="Thioredoxin-like"/>
    <property type="match status" value="1"/>
</dbReference>
<proteinExistence type="inferred from homology"/>
<organism evidence="2 3">
    <name type="scientific">Thiohalorhabdus methylotrophus</name>
    <dbReference type="NCBI Taxonomy" id="3242694"/>
    <lineage>
        <taxon>Bacteria</taxon>
        <taxon>Pseudomonadati</taxon>
        <taxon>Pseudomonadota</taxon>
        <taxon>Gammaproteobacteria</taxon>
        <taxon>Thiohalorhabdales</taxon>
        <taxon>Thiohalorhabdaceae</taxon>
        <taxon>Thiohalorhabdus</taxon>
    </lineage>
</organism>
<keyword evidence="3" id="KW-1185">Reference proteome</keyword>
<comment type="caution">
    <text evidence="2">The sequence shown here is derived from an EMBL/GenBank/DDBJ whole genome shotgun (WGS) entry which is preliminary data.</text>
</comment>
<dbReference type="RefSeq" id="WP_373656076.1">
    <property type="nucleotide sequence ID" value="NZ_JBGUAW010000007.1"/>
</dbReference>
<evidence type="ECO:0000256" key="1">
    <source>
        <dbReference type="ARBA" id="ARBA00010996"/>
    </source>
</evidence>
<dbReference type="PANTHER" id="PTHR12151">
    <property type="entry name" value="ELECTRON TRANSPORT PROTIN SCO1/SENC FAMILY MEMBER"/>
    <property type="match status" value="1"/>
</dbReference>
<dbReference type="Pfam" id="PF02630">
    <property type="entry name" value="SCO1-SenC"/>
    <property type="match status" value="1"/>
</dbReference>
<evidence type="ECO:0000313" key="2">
    <source>
        <dbReference type="EMBL" id="MFA9461288.1"/>
    </source>
</evidence>
<reference evidence="2 3" key="1">
    <citation type="submission" date="2024-08" db="EMBL/GenBank/DDBJ databases">
        <title>Whole-genome sequencing of halo(alkali)philic microorganisms from hypersaline lakes.</title>
        <authorList>
            <person name="Sorokin D.Y."/>
            <person name="Merkel A.Y."/>
            <person name="Messina E."/>
            <person name="Yakimov M."/>
        </authorList>
    </citation>
    <scope>NUCLEOTIDE SEQUENCE [LARGE SCALE GENOMIC DNA]</scope>
    <source>
        <strain evidence="2 3">Cl-TMA</strain>
    </source>
</reference>
<accession>A0ABV4TXL4</accession>
<dbReference type="InterPro" id="IPR003782">
    <property type="entry name" value="SCO1/SenC"/>
</dbReference>
<comment type="similarity">
    <text evidence="1">Belongs to the SCO1/2 family.</text>
</comment>
<dbReference type="EMBL" id="JBGUAW010000007">
    <property type="protein sequence ID" value="MFA9461288.1"/>
    <property type="molecule type" value="Genomic_DNA"/>
</dbReference>
<dbReference type="CDD" id="cd02968">
    <property type="entry name" value="SCO"/>
    <property type="match status" value="1"/>
</dbReference>
<dbReference type="PANTHER" id="PTHR12151:SF25">
    <property type="entry name" value="LINALOOL DEHYDRATASE_ISOMERASE DOMAIN-CONTAINING PROTEIN"/>
    <property type="match status" value="1"/>
</dbReference>
<sequence>MRAWLSAIGAAVLGTAALFWGTDGFRALTAETARRIAVSEHPRAVPDLRLQLQSGAEARLRDLRGELVVATFIYTRCTTMCPMLGLRMKRIRAALPEGAAGAEVHLLSLSFDPEHDTPDRLAAYAGRYGARPGHWWVARPRKGLEGILDTFGVVVLPDGRDGFRHNGAFYLIDRAGRLTGIYPDDKPQRVAAAVEARL</sequence>
<gene>
    <name evidence="2" type="ORF">ACERLL_10670</name>
</gene>
<evidence type="ECO:0000313" key="3">
    <source>
        <dbReference type="Proteomes" id="UP001575181"/>
    </source>
</evidence>